<dbReference type="OrthoDB" id="1734943at2759"/>
<comment type="caution">
    <text evidence="12">The sequence shown here is derived from an EMBL/GenBank/DDBJ whole genome shotgun (WGS) entry which is preliminary data.</text>
</comment>
<evidence type="ECO:0000256" key="7">
    <source>
        <dbReference type="ARBA" id="ARBA00023274"/>
    </source>
</evidence>
<sequence length="995" mass="110973">MPQIGVNGGTAVCKKRSERVMFVEYYEDQQRPGRTGKKNAYVWVSLDHCRFDSSPLFLIFSPSFFKMTTALAALPRPTDPRFFQAPTSSRLARLEIPQKKDTEFVRGNIISDPQSSGSYYIETYLGKGGFARCYQARLVDPHSLHSNCPTSSSPPMALKIVPKRRLNGSPDYAKMHREIRLHATASHFQHESITLLDLINSSENGMEEITAKRYFKNVIDAVDFLHQKDMLHRDIKPGNVFIGHDEKAKLGDFGLTILKTHAVPGSVSGTPNYLSPEVLGHAGHSFASDVWALGCTLFCMVTKRPPFERDTIEETYRRISEGFFTFPSKCSASRACENLIRRCLQVDVRSRASLTEVLCDPWFGLRISYSASTSYLSNGSGSMASSMFASNTGTDYSGSSSSRHLARPKSVCDLMQKTGLRDDENSYGQPYVLNNNYPSYYLTPQQVSGNTFYNNNNNINNNNNGGYYAAMRTSYGASRMSPVVVQPPKSQPSYYQQSTYVAPLVYTNPMAVPMRPKSTPSTAAARTRPRSTYDLRAETSSSLRDQMRVEAPVVEYKPNVARSGSAGVVNPNVSRKSTMRDSGFGGSDTDVSVMTSLDLALNRMLGDLHSAAENRLKVVPYTLPQVFVTRWVDYTNRLGFACELAGGTLCARLVNGACATDCPSTGDITYATSPFAQMLTLPKYQAKQDPVIEKAVHIMDQISKYMKTELCANAPPEFKNGVTSPIHLVYTNLNQRGTVMMFSDSTIQVNLSSRQKVVIWKVPLSRLGLGMFAPVDTESFATAVCVVAAPNPPVSYLILPQGLEPTDVIHMPGFNYDQDAFLLYRRPILDAYEMINPQAFAPAKVLEQLTGQTPVFSKARYTVRTFGIRRNEKIAVHCTVRGPKAEEILEKGLKVKEYELYRENFSDTGNFGFGIQEHIDLGIKYDPSIGIYGMDFYVVLGRCGGRVAKKRRAPGRIGISHRVKRDEAVKWFQQKYDGIILPPRPKVKRTAFRRR</sequence>
<dbReference type="InterPro" id="IPR036947">
    <property type="entry name" value="POLO_box_dom_sf"/>
</dbReference>
<name>A0A8S1HNV5_9PELO</name>
<dbReference type="EMBL" id="CAJGYM010000123">
    <property type="protein sequence ID" value="CAD6198336.1"/>
    <property type="molecule type" value="Genomic_DNA"/>
</dbReference>
<dbReference type="Pfam" id="PF00069">
    <property type="entry name" value="Pkinase"/>
    <property type="match status" value="1"/>
</dbReference>
<evidence type="ECO:0000256" key="10">
    <source>
        <dbReference type="SAM" id="MobiDB-lite"/>
    </source>
</evidence>
<evidence type="ECO:0000259" key="11">
    <source>
        <dbReference type="PROSITE" id="PS50011"/>
    </source>
</evidence>
<dbReference type="GO" id="GO:0005634">
    <property type="term" value="C:nucleus"/>
    <property type="evidence" value="ECO:0007669"/>
    <property type="project" value="UniProtKB-SubCell"/>
</dbReference>
<dbReference type="Gene3D" id="3.30.1440.10">
    <property type="match status" value="1"/>
</dbReference>
<comment type="subunit">
    <text evidence="4">Component of the large ribosomal subunit.</text>
</comment>
<dbReference type="GO" id="GO:0005737">
    <property type="term" value="C:cytoplasm"/>
    <property type="evidence" value="ECO:0007669"/>
    <property type="project" value="UniProtKB-SubCell"/>
</dbReference>
<dbReference type="InterPro" id="IPR031309">
    <property type="entry name" value="Ribosomal_uL5_C"/>
</dbReference>
<accession>A0A8S1HNV5</accession>
<dbReference type="SMART" id="SM00220">
    <property type="entry name" value="S_TKc"/>
    <property type="match status" value="1"/>
</dbReference>
<dbReference type="Proteomes" id="UP000835052">
    <property type="component" value="Unassembled WGS sequence"/>
</dbReference>
<evidence type="ECO:0000256" key="4">
    <source>
        <dbReference type="ARBA" id="ARBA00011133"/>
    </source>
</evidence>
<reference evidence="12" key="1">
    <citation type="submission" date="2020-10" db="EMBL/GenBank/DDBJ databases">
        <authorList>
            <person name="Kikuchi T."/>
        </authorList>
    </citation>
    <scope>NUCLEOTIDE SEQUENCE</scope>
    <source>
        <strain evidence="12">NKZ352</strain>
    </source>
</reference>
<comment type="subcellular location">
    <subcellularLocation>
        <location evidence="2">Cytoplasm</location>
    </subcellularLocation>
    <subcellularLocation>
        <location evidence="1">Nucleus</location>
    </subcellularLocation>
</comment>
<evidence type="ECO:0000256" key="5">
    <source>
        <dbReference type="ARBA" id="ARBA00022490"/>
    </source>
</evidence>
<dbReference type="PROSITE" id="PS50011">
    <property type="entry name" value="PROTEIN_KINASE_DOM"/>
    <property type="match status" value="1"/>
</dbReference>
<dbReference type="FunFam" id="3.30.1440.10:FF:000002">
    <property type="entry name" value="60S ribosomal protein L11"/>
    <property type="match status" value="1"/>
</dbReference>
<evidence type="ECO:0000256" key="1">
    <source>
        <dbReference type="ARBA" id="ARBA00004123"/>
    </source>
</evidence>
<dbReference type="PROSITE" id="PS00108">
    <property type="entry name" value="PROTEIN_KINASE_ST"/>
    <property type="match status" value="1"/>
</dbReference>
<dbReference type="SUPFAM" id="SSF55282">
    <property type="entry name" value="RL5-like"/>
    <property type="match status" value="1"/>
</dbReference>
<evidence type="ECO:0000313" key="12">
    <source>
        <dbReference type="EMBL" id="CAD6198336.1"/>
    </source>
</evidence>
<dbReference type="GO" id="GO:0004672">
    <property type="term" value="F:protein kinase activity"/>
    <property type="evidence" value="ECO:0007669"/>
    <property type="project" value="InterPro"/>
</dbReference>
<keyword evidence="7" id="KW-0687">Ribonucleoprotein</keyword>
<evidence type="ECO:0000256" key="6">
    <source>
        <dbReference type="ARBA" id="ARBA00022980"/>
    </source>
</evidence>
<dbReference type="PROSITE" id="PS00358">
    <property type="entry name" value="RIBOSOMAL_L5"/>
    <property type="match status" value="1"/>
</dbReference>
<dbReference type="Pfam" id="PF00673">
    <property type="entry name" value="Ribosomal_L5_C"/>
    <property type="match status" value="1"/>
</dbReference>
<evidence type="ECO:0000256" key="9">
    <source>
        <dbReference type="ARBA" id="ARBA00035322"/>
    </source>
</evidence>
<evidence type="ECO:0000256" key="3">
    <source>
        <dbReference type="ARBA" id="ARBA00008553"/>
    </source>
</evidence>
<organism evidence="12 13">
    <name type="scientific">Caenorhabditis auriculariae</name>
    <dbReference type="NCBI Taxonomy" id="2777116"/>
    <lineage>
        <taxon>Eukaryota</taxon>
        <taxon>Metazoa</taxon>
        <taxon>Ecdysozoa</taxon>
        <taxon>Nematoda</taxon>
        <taxon>Chromadorea</taxon>
        <taxon>Rhabditida</taxon>
        <taxon>Rhabditina</taxon>
        <taxon>Rhabditomorpha</taxon>
        <taxon>Rhabditoidea</taxon>
        <taxon>Rhabditidae</taxon>
        <taxon>Peloderinae</taxon>
        <taxon>Caenorhabditis</taxon>
    </lineage>
</organism>
<dbReference type="GO" id="GO:1990904">
    <property type="term" value="C:ribonucleoprotein complex"/>
    <property type="evidence" value="ECO:0007669"/>
    <property type="project" value="UniProtKB-KW"/>
</dbReference>
<dbReference type="PANTHER" id="PTHR11994">
    <property type="entry name" value="60S RIBOSOMAL PROTEIN L11-RELATED"/>
    <property type="match status" value="1"/>
</dbReference>
<proteinExistence type="inferred from homology"/>
<evidence type="ECO:0000256" key="8">
    <source>
        <dbReference type="ARBA" id="ARBA00035245"/>
    </source>
</evidence>
<evidence type="ECO:0000313" key="13">
    <source>
        <dbReference type="Proteomes" id="UP000835052"/>
    </source>
</evidence>
<keyword evidence="5" id="KW-0963">Cytoplasm</keyword>
<dbReference type="GO" id="GO:0003735">
    <property type="term" value="F:structural constituent of ribosome"/>
    <property type="evidence" value="ECO:0007669"/>
    <property type="project" value="InterPro"/>
</dbReference>
<dbReference type="GO" id="GO:0006412">
    <property type="term" value="P:translation"/>
    <property type="evidence" value="ECO:0007669"/>
    <property type="project" value="InterPro"/>
</dbReference>
<dbReference type="InterPro" id="IPR002132">
    <property type="entry name" value="Ribosomal_uL5"/>
</dbReference>
<dbReference type="InterPro" id="IPR000719">
    <property type="entry name" value="Prot_kinase_dom"/>
</dbReference>
<dbReference type="GO" id="GO:0005524">
    <property type="term" value="F:ATP binding"/>
    <property type="evidence" value="ECO:0007669"/>
    <property type="project" value="InterPro"/>
</dbReference>
<dbReference type="SUPFAM" id="SSF56112">
    <property type="entry name" value="Protein kinase-like (PK-like)"/>
    <property type="match status" value="1"/>
</dbReference>
<dbReference type="AlphaFoldDB" id="A0A8S1HNV5"/>
<keyword evidence="13" id="KW-1185">Reference proteome</keyword>
<keyword evidence="6" id="KW-0689">Ribosomal protein</keyword>
<dbReference type="InterPro" id="IPR008271">
    <property type="entry name" value="Ser/Thr_kinase_AS"/>
</dbReference>
<protein>
    <recommendedName>
        <fullName evidence="8">Large ribosomal subunit protein uL5</fullName>
    </recommendedName>
    <alternativeName>
        <fullName evidence="9">60S ribosomal protein L11</fullName>
    </alternativeName>
</protein>
<feature type="domain" description="Protein kinase" evidence="11">
    <location>
        <begin position="119"/>
        <end position="363"/>
    </location>
</feature>
<feature type="region of interest" description="Disordered" evidence="10">
    <location>
        <begin position="513"/>
        <end position="542"/>
    </location>
</feature>
<dbReference type="InterPro" id="IPR022803">
    <property type="entry name" value="Ribosomal_uL5_dom_sf"/>
</dbReference>
<comment type="similarity">
    <text evidence="3">Belongs to the universal ribosomal protein uL5 family.</text>
</comment>
<dbReference type="InterPro" id="IPR020929">
    <property type="entry name" value="Ribosomal_uL5_CS"/>
</dbReference>
<dbReference type="InterPro" id="IPR011009">
    <property type="entry name" value="Kinase-like_dom_sf"/>
</dbReference>
<dbReference type="SUPFAM" id="SSF82615">
    <property type="entry name" value="Polo-box domain"/>
    <property type="match status" value="1"/>
</dbReference>
<dbReference type="GO" id="GO:0005840">
    <property type="term" value="C:ribosome"/>
    <property type="evidence" value="ECO:0007669"/>
    <property type="project" value="UniProtKB-KW"/>
</dbReference>
<evidence type="ECO:0000256" key="2">
    <source>
        <dbReference type="ARBA" id="ARBA00004496"/>
    </source>
</evidence>
<dbReference type="Gene3D" id="3.30.1120.30">
    <property type="entry name" value="POLO box domain"/>
    <property type="match status" value="1"/>
</dbReference>
<dbReference type="Gene3D" id="1.10.510.10">
    <property type="entry name" value="Transferase(Phosphotransferase) domain 1"/>
    <property type="match status" value="1"/>
</dbReference>
<dbReference type="Gene3D" id="3.30.200.20">
    <property type="entry name" value="Phosphorylase Kinase, domain 1"/>
    <property type="match status" value="1"/>
</dbReference>
<gene>
    <name evidence="12" type="ORF">CAUJ_LOCUS14242</name>
</gene>